<feature type="compositionally biased region" description="Polar residues" evidence="1">
    <location>
        <begin position="123"/>
        <end position="136"/>
    </location>
</feature>
<feature type="compositionally biased region" description="Basic and acidic residues" evidence="1">
    <location>
        <begin position="27"/>
        <end position="41"/>
    </location>
</feature>
<evidence type="ECO:0000256" key="1">
    <source>
        <dbReference type="SAM" id="MobiDB-lite"/>
    </source>
</evidence>
<evidence type="ECO:0000313" key="2">
    <source>
        <dbReference type="EMBL" id="CAG8948866.1"/>
    </source>
</evidence>
<organism evidence="2 3">
    <name type="scientific">Hymenoscyphus fraxineus</name>
    <dbReference type="NCBI Taxonomy" id="746836"/>
    <lineage>
        <taxon>Eukaryota</taxon>
        <taxon>Fungi</taxon>
        <taxon>Dikarya</taxon>
        <taxon>Ascomycota</taxon>
        <taxon>Pezizomycotina</taxon>
        <taxon>Leotiomycetes</taxon>
        <taxon>Helotiales</taxon>
        <taxon>Helotiaceae</taxon>
        <taxon>Hymenoscyphus</taxon>
    </lineage>
</organism>
<gene>
    <name evidence="2" type="ORF">HYFRA_00001989</name>
</gene>
<feature type="compositionally biased region" description="Basic residues" evidence="1">
    <location>
        <begin position="259"/>
        <end position="268"/>
    </location>
</feature>
<feature type="compositionally biased region" description="Low complexity" evidence="1">
    <location>
        <begin position="152"/>
        <end position="169"/>
    </location>
</feature>
<sequence>MVLLAGLEIVAAGYLLKKHVKNKKERARLEEESLRLEEEQYHLFPPQGERHHQRSHSERRDPRERRDSKDRRDSRDRRNSYDRKDSRDSRDRKSRRDRDTTRPASTSPVPPYKAHSASPRPHIQSSQRPVQPQPYVQTIPQHVPRPPPQPIPQTFVHPVPQPQVQVQAQTHSYPPDIKYGWTDDQPSSSSSQEPGFPPTGWPAHWEQSRRPDPNSRPTSRSPYQTPNMSRTSTEIRPNESRVRFAVPQDSVQPGERRRSSSSRSRRRSSSSASPPPYRP</sequence>
<dbReference type="OrthoDB" id="3565203at2759"/>
<reference evidence="2" key="1">
    <citation type="submission" date="2021-07" db="EMBL/GenBank/DDBJ databases">
        <authorList>
            <person name="Durling M."/>
        </authorList>
    </citation>
    <scope>NUCLEOTIDE SEQUENCE</scope>
</reference>
<accession>A0A9N9KL02</accession>
<keyword evidence="3" id="KW-1185">Reference proteome</keyword>
<feature type="region of interest" description="Disordered" evidence="1">
    <location>
        <begin position="22"/>
        <end position="279"/>
    </location>
</feature>
<protein>
    <submittedName>
        <fullName evidence="2">Uncharacterized protein</fullName>
    </submittedName>
</protein>
<proteinExistence type="predicted"/>
<dbReference type="Proteomes" id="UP000696280">
    <property type="component" value="Unassembled WGS sequence"/>
</dbReference>
<feature type="compositionally biased region" description="Polar residues" evidence="1">
    <location>
        <begin position="215"/>
        <end position="235"/>
    </location>
</feature>
<feature type="compositionally biased region" description="Basic and acidic residues" evidence="1">
    <location>
        <begin position="55"/>
        <end position="101"/>
    </location>
</feature>
<dbReference type="EMBL" id="CAJVRL010000001">
    <property type="protein sequence ID" value="CAG8948866.1"/>
    <property type="molecule type" value="Genomic_DNA"/>
</dbReference>
<name>A0A9N9KL02_9HELO</name>
<comment type="caution">
    <text evidence="2">The sequence shown here is derived from an EMBL/GenBank/DDBJ whole genome shotgun (WGS) entry which is preliminary data.</text>
</comment>
<dbReference type="AlphaFoldDB" id="A0A9N9KL02"/>
<evidence type="ECO:0000313" key="3">
    <source>
        <dbReference type="Proteomes" id="UP000696280"/>
    </source>
</evidence>